<reference evidence="2 3" key="1">
    <citation type="submission" date="2021-06" db="EMBL/GenBank/DDBJ databases">
        <authorList>
            <person name="Kallberg Y."/>
            <person name="Tangrot J."/>
            <person name="Rosling A."/>
        </authorList>
    </citation>
    <scope>NUCLEOTIDE SEQUENCE [LARGE SCALE GENOMIC DNA]</scope>
    <source>
        <strain evidence="2 3">120-4 pot B 10/14</strain>
    </source>
</reference>
<organism evidence="2 3">
    <name type="scientific">Gigaspora margarita</name>
    <dbReference type="NCBI Taxonomy" id="4874"/>
    <lineage>
        <taxon>Eukaryota</taxon>
        <taxon>Fungi</taxon>
        <taxon>Fungi incertae sedis</taxon>
        <taxon>Mucoromycota</taxon>
        <taxon>Glomeromycotina</taxon>
        <taxon>Glomeromycetes</taxon>
        <taxon>Diversisporales</taxon>
        <taxon>Gigasporaceae</taxon>
        <taxon>Gigaspora</taxon>
    </lineage>
</organism>
<proteinExistence type="predicted"/>
<feature type="compositionally biased region" description="Low complexity" evidence="1">
    <location>
        <begin position="16"/>
        <end position="27"/>
    </location>
</feature>
<name>A0ABN7WI92_GIGMA</name>
<gene>
    <name evidence="2" type="ORF">GMARGA_LOCUS31176</name>
</gene>
<dbReference type="EMBL" id="CAJVQB010045840">
    <property type="protein sequence ID" value="CAG8832681.1"/>
    <property type="molecule type" value="Genomic_DNA"/>
</dbReference>
<evidence type="ECO:0000313" key="3">
    <source>
        <dbReference type="Proteomes" id="UP000789901"/>
    </source>
</evidence>
<feature type="non-terminal residue" evidence="2">
    <location>
        <position position="183"/>
    </location>
</feature>
<evidence type="ECO:0000313" key="2">
    <source>
        <dbReference type="EMBL" id="CAG8832681.1"/>
    </source>
</evidence>
<accession>A0ABN7WI92</accession>
<comment type="caution">
    <text evidence="2">The sequence shown here is derived from an EMBL/GenBank/DDBJ whole genome shotgun (WGS) entry which is preliminary data.</text>
</comment>
<protein>
    <submittedName>
        <fullName evidence="2">21351_t:CDS:1</fullName>
    </submittedName>
</protein>
<feature type="region of interest" description="Disordered" evidence="1">
    <location>
        <begin position="14"/>
        <end position="34"/>
    </location>
</feature>
<keyword evidence="3" id="KW-1185">Reference proteome</keyword>
<sequence>MAFNFQHNQLFTEAAESSSNESNNNMDLDSDNKSSDDELELIQLCSFYPQILNAEPSCRNHPKSDDWVKNVLFNYDETRFRRTLRMNKPTFFALVNQIKNHSIFHSNSNHLQTNVEIQLAVTLIRLGAPSTIWNVSMLFGIAEDYRKEIHAEFQDMQGLPLVIGAIDGSHIPLFQAPDRINKD</sequence>
<evidence type="ECO:0000256" key="1">
    <source>
        <dbReference type="SAM" id="MobiDB-lite"/>
    </source>
</evidence>
<dbReference type="Proteomes" id="UP000789901">
    <property type="component" value="Unassembled WGS sequence"/>
</dbReference>